<dbReference type="EMBL" id="CZAP01000001">
    <property type="protein sequence ID" value="CUO91935.1"/>
    <property type="molecule type" value="Genomic_DNA"/>
</dbReference>
<evidence type="ECO:0000313" key="6">
    <source>
        <dbReference type="Proteomes" id="UP000095576"/>
    </source>
</evidence>
<organism evidence="5 6">
    <name type="scientific">Bacteroides thetaiotaomicron</name>
    <dbReference type="NCBI Taxonomy" id="818"/>
    <lineage>
        <taxon>Bacteria</taxon>
        <taxon>Pseudomonadati</taxon>
        <taxon>Bacteroidota</taxon>
        <taxon>Bacteroidia</taxon>
        <taxon>Bacteroidales</taxon>
        <taxon>Bacteroidaceae</taxon>
        <taxon>Bacteroides</taxon>
    </lineage>
</organism>
<gene>
    <name evidence="5" type="ORF">ERS852511_00602</name>
</gene>
<keyword evidence="3" id="KW-1133">Transmembrane helix</keyword>
<comment type="subcellular location">
    <subcellularLocation>
        <location evidence="1">Membrane</location>
        <topology evidence="1">Multi-pass membrane protein</topology>
    </subcellularLocation>
</comment>
<dbReference type="InterPro" id="IPR011101">
    <property type="entry name" value="DUF5131"/>
</dbReference>
<evidence type="ECO:0000256" key="3">
    <source>
        <dbReference type="ARBA" id="ARBA00022989"/>
    </source>
</evidence>
<name>A0A174J425_BACT4</name>
<evidence type="ECO:0000256" key="1">
    <source>
        <dbReference type="ARBA" id="ARBA00004141"/>
    </source>
</evidence>
<keyword evidence="2" id="KW-0812">Transmembrane</keyword>
<proteinExistence type="predicted"/>
<dbReference type="AlphaFoldDB" id="A0A174J425"/>
<dbReference type="PROSITE" id="PS01346">
    <property type="entry name" value="CLAUDIN"/>
    <property type="match status" value="1"/>
</dbReference>
<accession>A0A174J425</accession>
<keyword evidence="4" id="KW-0472">Membrane</keyword>
<sequence>MKQIKHTFEEKKKMGGKASMWNLWHGCHKWSEGCRHCYVYRTDGKYGKDSSVVTKTEKFGLPLQKKKNGEYKIPSGNLVYTCFTSDFLIEDADEWRAEAWEMMRIRQDLHFMFITKRIDRLQQCLPPDWGDGYDNVTICCTMENQDRVDYRLPIYKESPIKHKIIICEPLLSQIDFRGELEGWVEQVVAGGESGKEARVCNYDWVLDIRRQCVEAHVGFWFKQTGSYLLKDGHEYKVARQFQHSQARKAELNYTPEK</sequence>
<reference evidence="5 6" key="1">
    <citation type="submission" date="2015-09" db="EMBL/GenBank/DDBJ databases">
        <authorList>
            <consortium name="Pathogen Informatics"/>
        </authorList>
    </citation>
    <scope>NUCLEOTIDE SEQUENCE [LARGE SCALE GENOMIC DNA]</scope>
    <source>
        <strain evidence="5 6">2789STDY5834899</strain>
    </source>
</reference>
<evidence type="ECO:0000313" key="5">
    <source>
        <dbReference type="EMBL" id="CUO91935.1"/>
    </source>
</evidence>
<evidence type="ECO:0000256" key="4">
    <source>
        <dbReference type="ARBA" id="ARBA00023136"/>
    </source>
</evidence>
<protein>
    <submittedName>
        <fullName evidence="5">Bacteriophage protein gp37</fullName>
    </submittedName>
</protein>
<dbReference type="Proteomes" id="UP000095576">
    <property type="component" value="Unassembled WGS sequence"/>
</dbReference>
<dbReference type="Pfam" id="PF07505">
    <property type="entry name" value="DUF5131"/>
    <property type="match status" value="1"/>
</dbReference>
<dbReference type="GO" id="GO:0016020">
    <property type="term" value="C:membrane"/>
    <property type="evidence" value="ECO:0007669"/>
    <property type="project" value="UniProtKB-SubCell"/>
</dbReference>
<evidence type="ECO:0000256" key="2">
    <source>
        <dbReference type="ARBA" id="ARBA00022692"/>
    </source>
</evidence>
<dbReference type="InterPro" id="IPR017974">
    <property type="entry name" value="Claudin_CS"/>
</dbReference>